<evidence type="ECO:0008006" key="3">
    <source>
        <dbReference type="Google" id="ProtNLM"/>
    </source>
</evidence>
<dbReference type="Proteomes" id="UP000095401">
    <property type="component" value="Chromosome"/>
</dbReference>
<dbReference type="InterPro" id="IPR038444">
    <property type="entry name" value="DUF465_sf"/>
</dbReference>
<gene>
    <name evidence="1" type="ORF">BI364_11510</name>
</gene>
<dbReference type="KEGG" id="aprs:BI364_11510"/>
<protein>
    <recommendedName>
        <fullName evidence="3">DUF465 domain-containing protein</fullName>
    </recommendedName>
</protein>
<dbReference type="AlphaFoldDB" id="A0A1D8IPX6"/>
<dbReference type="EMBL" id="CP017415">
    <property type="protein sequence ID" value="AOU98496.1"/>
    <property type="molecule type" value="Genomic_DNA"/>
</dbReference>
<proteinExistence type="predicted"/>
<dbReference type="InterPro" id="IPR007420">
    <property type="entry name" value="DUF465"/>
</dbReference>
<evidence type="ECO:0000313" key="1">
    <source>
        <dbReference type="EMBL" id="AOU98496.1"/>
    </source>
</evidence>
<keyword evidence="2" id="KW-1185">Reference proteome</keyword>
<evidence type="ECO:0000313" key="2">
    <source>
        <dbReference type="Proteomes" id="UP000095401"/>
    </source>
</evidence>
<name>A0A1D8IPX6_9GAMM</name>
<dbReference type="Gene3D" id="6.10.280.50">
    <property type="match status" value="1"/>
</dbReference>
<dbReference type="Pfam" id="PF04325">
    <property type="entry name" value="DUF465"/>
    <property type="match status" value="1"/>
</dbReference>
<dbReference type="RefSeq" id="WP_070078856.1">
    <property type="nucleotide sequence ID" value="NZ_CP017415.1"/>
</dbReference>
<sequence length="68" mass="7636">MDNENTADLQARITALKLEHRDLDAAIVAMTLAPGADQLQLTRLKRRKLQLKDSIARLESRLIPDLDA</sequence>
<accession>A0A1D8IPX6</accession>
<reference evidence="2" key="1">
    <citation type="submission" date="2016-09" db="EMBL/GenBank/DDBJ databases">
        <title>Acidihalobacter prosperus F5.</title>
        <authorList>
            <person name="Khaleque H.N."/>
            <person name="Ramsay J.P."/>
            <person name="Kaksonen A.H."/>
            <person name="Boxall N.J."/>
            <person name="Watkin E.L.J."/>
        </authorList>
    </citation>
    <scope>NUCLEOTIDE SEQUENCE [LARGE SCALE GENOMIC DNA]</scope>
    <source>
        <strain evidence="2">F5</strain>
    </source>
</reference>
<organism evidence="1 2">
    <name type="scientific">Acidihalobacter yilgarnensis</name>
    <dbReference type="NCBI Taxonomy" id="2819280"/>
    <lineage>
        <taxon>Bacteria</taxon>
        <taxon>Pseudomonadati</taxon>
        <taxon>Pseudomonadota</taxon>
        <taxon>Gammaproteobacteria</taxon>
        <taxon>Chromatiales</taxon>
        <taxon>Ectothiorhodospiraceae</taxon>
        <taxon>Acidihalobacter</taxon>
    </lineage>
</organism>